<reference evidence="1" key="1">
    <citation type="journal article" date="2021" name="Proc. Natl. Acad. Sci. U.S.A.">
        <title>A Catalog of Tens of Thousands of Viruses from Human Metagenomes Reveals Hidden Associations with Chronic Diseases.</title>
        <authorList>
            <person name="Tisza M.J."/>
            <person name="Buck C.B."/>
        </authorList>
    </citation>
    <scope>NUCLEOTIDE SEQUENCE</scope>
    <source>
        <strain evidence="1">CtE0n6</strain>
    </source>
</reference>
<dbReference type="EMBL" id="BK059101">
    <property type="protein sequence ID" value="DAE30037.1"/>
    <property type="molecule type" value="Genomic_DNA"/>
</dbReference>
<evidence type="ECO:0000313" key="1">
    <source>
        <dbReference type="EMBL" id="DAE30037.1"/>
    </source>
</evidence>
<proteinExistence type="predicted"/>
<accession>A0A8S5RG43</accession>
<organism evidence="1">
    <name type="scientific">virus sp. ctE0n6</name>
    <dbReference type="NCBI Taxonomy" id="2827985"/>
    <lineage>
        <taxon>Viruses</taxon>
    </lineage>
</organism>
<name>A0A8S5RG43_9VIRU</name>
<protein>
    <submittedName>
        <fullName evidence="1">Uncharacterized protein</fullName>
    </submittedName>
</protein>
<sequence length="74" mass="8992">MTKINATFEIRNTDFLGIDTCEICHFKELRFDNKPCRCKIFNKELERFNPVKHLGLQHWEYKRLQECKDSEVNE</sequence>